<name>A0ABP0R875_9DINO</name>
<protein>
    <submittedName>
        <fullName evidence="2">Uncharacterized protein</fullName>
    </submittedName>
</protein>
<organism evidence="2 3">
    <name type="scientific">Durusdinium trenchii</name>
    <dbReference type="NCBI Taxonomy" id="1381693"/>
    <lineage>
        <taxon>Eukaryota</taxon>
        <taxon>Sar</taxon>
        <taxon>Alveolata</taxon>
        <taxon>Dinophyceae</taxon>
        <taxon>Suessiales</taxon>
        <taxon>Symbiodiniaceae</taxon>
        <taxon>Durusdinium</taxon>
    </lineage>
</organism>
<evidence type="ECO:0000313" key="2">
    <source>
        <dbReference type="EMBL" id="CAK9096795.1"/>
    </source>
</evidence>
<feature type="region of interest" description="Disordered" evidence="1">
    <location>
        <begin position="71"/>
        <end position="104"/>
    </location>
</feature>
<reference evidence="2 3" key="1">
    <citation type="submission" date="2024-02" db="EMBL/GenBank/DDBJ databases">
        <authorList>
            <person name="Chen Y."/>
            <person name="Shah S."/>
            <person name="Dougan E. K."/>
            <person name="Thang M."/>
            <person name="Chan C."/>
        </authorList>
    </citation>
    <scope>NUCLEOTIDE SEQUENCE [LARGE SCALE GENOMIC DNA]</scope>
</reference>
<keyword evidence="3" id="KW-1185">Reference proteome</keyword>
<comment type="caution">
    <text evidence="2">The sequence shown here is derived from an EMBL/GenBank/DDBJ whole genome shotgun (WGS) entry which is preliminary data.</text>
</comment>
<proteinExistence type="predicted"/>
<dbReference type="EMBL" id="CAXAMM010041017">
    <property type="protein sequence ID" value="CAK9096795.1"/>
    <property type="molecule type" value="Genomic_DNA"/>
</dbReference>
<feature type="compositionally biased region" description="Basic and acidic residues" evidence="1">
    <location>
        <begin position="171"/>
        <end position="184"/>
    </location>
</feature>
<evidence type="ECO:0000256" key="1">
    <source>
        <dbReference type="SAM" id="MobiDB-lite"/>
    </source>
</evidence>
<feature type="region of interest" description="Disordered" evidence="1">
    <location>
        <begin position="152"/>
        <end position="251"/>
    </location>
</feature>
<gene>
    <name evidence="2" type="ORF">SCF082_LOCUS45428</name>
</gene>
<evidence type="ECO:0000313" key="3">
    <source>
        <dbReference type="Proteomes" id="UP001642464"/>
    </source>
</evidence>
<accession>A0ABP0R875</accession>
<sequence>MGVRDSGYSSDWTSLREQKVIQGNSMPEARYVTSAPVILRRVENQKAVHYEGSPHETPMPWPVGGAFRKAEAATEELRPQLSARNEPQEDAYLPGSVRSSPASTGGLWATPRGEALNQMMQAVQAVHAVQVRLPIQGRSAWTPSNVKAACAKHEAASPLSGEENSEVLPVKPEKLEEKPEKLEAQEATPRPKRLTIPGGSPQEEKVERPKSRSSSIAGTPEVSARKIAAPRRVPDLTDRSGGTGARPDSPKKMMRVRTETLSGYGGEWVVGKTHLETLFPWWVAMVARDVAGIWEDVTNTGSFARAPHAARASKSHHHQVRVQRAAIDRVPVGHWGKDGG</sequence>
<dbReference type="Proteomes" id="UP001642464">
    <property type="component" value="Unassembled WGS sequence"/>
</dbReference>